<evidence type="ECO:0000313" key="3">
    <source>
        <dbReference type="Proteomes" id="UP000030765"/>
    </source>
</evidence>
<dbReference type="EnsemblMetazoa" id="ASIC015010-RA">
    <property type="protein sequence ID" value="ASIC015010-PA"/>
    <property type="gene ID" value="ASIC015010"/>
</dbReference>
<evidence type="ECO:0000313" key="2">
    <source>
        <dbReference type="EnsemblMetazoa" id="ASIC015010-PA"/>
    </source>
</evidence>
<evidence type="ECO:0000313" key="1">
    <source>
        <dbReference type="EMBL" id="KFB46974.1"/>
    </source>
</evidence>
<keyword evidence="3" id="KW-1185">Reference proteome</keyword>
<dbReference type="EMBL" id="KE525325">
    <property type="protein sequence ID" value="KFB46974.1"/>
    <property type="molecule type" value="Genomic_DNA"/>
</dbReference>
<organism evidence="1">
    <name type="scientific">Anopheles sinensis</name>
    <name type="common">Mosquito</name>
    <dbReference type="NCBI Taxonomy" id="74873"/>
    <lineage>
        <taxon>Eukaryota</taxon>
        <taxon>Metazoa</taxon>
        <taxon>Ecdysozoa</taxon>
        <taxon>Arthropoda</taxon>
        <taxon>Hexapoda</taxon>
        <taxon>Insecta</taxon>
        <taxon>Pterygota</taxon>
        <taxon>Neoptera</taxon>
        <taxon>Endopterygota</taxon>
        <taxon>Diptera</taxon>
        <taxon>Nematocera</taxon>
        <taxon>Culicoidea</taxon>
        <taxon>Culicidae</taxon>
        <taxon>Anophelinae</taxon>
        <taxon>Anopheles</taxon>
    </lineage>
</organism>
<dbReference type="VEuPathDB" id="VectorBase:ASIC015010"/>
<name>A0A084W9T0_ANOSI</name>
<dbReference type="EMBL" id="ATLV01021903">
    <property type="status" value="NOT_ANNOTATED_CDS"/>
    <property type="molecule type" value="Genomic_DNA"/>
</dbReference>
<dbReference type="AlphaFoldDB" id="A0A084W9T0"/>
<gene>
    <name evidence="1" type="ORF">ZHAS_00015010</name>
</gene>
<accession>A0A084W9T0</accession>
<dbReference type="Proteomes" id="UP000030765">
    <property type="component" value="Unassembled WGS sequence"/>
</dbReference>
<reference evidence="1 3" key="1">
    <citation type="journal article" date="2014" name="BMC Genomics">
        <title>Genome sequence of Anopheles sinensis provides insight into genetics basis of mosquito competence for malaria parasites.</title>
        <authorList>
            <person name="Zhou D."/>
            <person name="Zhang D."/>
            <person name="Ding G."/>
            <person name="Shi L."/>
            <person name="Hou Q."/>
            <person name="Ye Y."/>
            <person name="Xu Y."/>
            <person name="Zhou H."/>
            <person name="Xiong C."/>
            <person name="Li S."/>
            <person name="Yu J."/>
            <person name="Hong S."/>
            <person name="Yu X."/>
            <person name="Zou P."/>
            <person name="Chen C."/>
            <person name="Chang X."/>
            <person name="Wang W."/>
            <person name="Lv Y."/>
            <person name="Sun Y."/>
            <person name="Ma L."/>
            <person name="Shen B."/>
            <person name="Zhu C."/>
        </authorList>
    </citation>
    <scope>NUCLEOTIDE SEQUENCE [LARGE SCALE GENOMIC DNA]</scope>
</reference>
<proteinExistence type="predicted"/>
<protein>
    <submittedName>
        <fullName evidence="1 2">Uncharacterized protein</fullName>
    </submittedName>
</protein>
<sequence>MLSFEEKENKSRSLLKTLRHWPTISTRGGNARPGNCNCGSRVLFGHAYYELLLVQRRCKVGQ</sequence>
<reference evidence="2" key="2">
    <citation type="submission" date="2020-05" db="UniProtKB">
        <authorList>
            <consortium name="EnsemblMetazoa"/>
        </authorList>
    </citation>
    <scope>IDENTIFICATION</scope>
</reference>